<proteinExistence type="predicted"/>
<name>A0ACC0D4G3_9PEZI</name>
<dbReference type="Proteomes" id="UP001497680">
    <property type="component" value="Unassembled WGS sequence"/>
</dbReference>
<protein>
    <submittedName>
        <fullName evidence="1">MBOAT family protein</fullName>
    </submittedName>
</protein>
<keyword evidence="2" id="KW-1185">Reference proteome</keyword>
<sequence length="572" mass="64491">MLPYINKPFELLSGAVGASPDELKLIFSFLISYSLAALLKRVPDARPQLKNLFIIGGGLFYLVGLYSLWTGVRTLFISSAVTYALAHYLRTSAYMPWITFVFLMSHMALNQLERQFAANPADVDITGAQMVLVMKLSAFAWNVADGTLPEDQLSDFQKSRRILKLPGLLDYAGYVLFFPSLFAGPAFDYNEYKGWIECSMFDVPATLDPAKKPPTRKKRKIPRSGTPAMWKLASGLVWIYAFLNLSKWYSHDVLLGDRFMTNGFLRRVFIMHMVGFTARTKYYGVWFLAEGSCILAGLGYNGVDPVTGKVSWNRLQNINPWGVESAQNSRAYLENWNMNTNKWLRYYIYLRVTPRNRKPGFRASMATFVTSAFWHGFYPGYYMAFVMAGFVQTAAKHFRRNVRPFFLDPVTQKPSPHKKYYDVASWFATQATFSFVVAPFVILRLDHSLQAWGRVYFYAILTTGATLAFFASPAKAALRKKLEARTKEAGVRLVRSASTDSLTAVGSRAQEPVLGLSADPGRDIDEAIQELRGEVEKAQARLREKERQQQQQKQGGGGGAATVAAREVKKEL</sequence>
<comment type="caution">
    <text evidence="1">The sequence shown here is derived from an EMBL/GenBank/DDBJ whole genome shotgun (WGS) entry which is preliminary data.</text>
</comment>
<organism evidence="1 2">
    <name type="scientific">Hypoxylon rubiginosum</name>
    <dbReference type="NCBI Taxonomy" id="110542"/>
    <lineage>
        <taxon>Eukaryota</taxon>
        <taxon>Fungi</taxon>
        <taxon>Dikarya</taxon>
        <taxon>Ascomycota</taxon>
        <taxon>Pezizomycotina</taxon>
        <taxon>Sordariomycetes</taxon>
        <taxon>Xylariomycetidae</taxon>
        <taxon>Xylariales</taxon>
        <taxon>Hypoxylaceae</taxon>
        <taxon>Hypoxylon</taxon>
    </lineage>
</organism>
<gene>
    <name evidence="1" type="ORF">F4821DRAFT_105298</name>
</gene>
<reference evidence="1 2" key="1">
    <citation type="journal article" date="2022" name="New Phytol.">
        <title>Ecological generalism drives hyperdiversity of secondary metabolite gene clusters in xylarialean endophytes.</title>
        <authorList>
            <person name="Franco M.E.E."/>
            <person name="Wisecaver J.H."/>
            <person name="Arnold A.E."/>
            <person name="Ju Y.M."/>
            <person name="Slot J.C."/>
            <person name="Ahrendt S."/>
            <person name="Moore L.P."/>
            <person name="Eastman K.E."/>
            <person name="Scott K."/>
            <person name="Konkel Z."/>
            <person name="Mondo S.J."/>
            <person name="Kuo A."/>
            <person name="Hayes R.D."/>
            <person name="Haridas S."/>
            <person name="Andreopoulos B."/>
            <person name="Riley R."/>
            <person name="LaButti K."/>
            <person name="Pangilinan J."/>
            <person name="Lipzen A."/>
            <person name="Amirebrahimi M."/>
            <person name="Yan J."/>
            <person name="Adam C."/>
            <person name="Keymanesh K."/>
            <person name="Ng V."/>
            <person name="Louie K."/>
            <person name="Northen T."/>
            <person name="Drula E."/>
            <person name="Henrissat B."/>
            <person name="Hsieh H.M."/>
            <person name="Youens-Clark K."/>
            <person name="Lutzoni F."/>
            <person name="Miadlikowska J."/>
            <person name="Eastwood D.C."/>
            <person name="Hamelin R.C."/>
            <person name="Grigoriev I.V."/>
            <person name="U'Ren J.M."/>
        </authorList>
    </citation>
    <scope>NUCLEOTIDE SEQUENCE [LARGE SCALE GENOMIC DNA]</scope>
    <source>
        <strain evidence="1 2">ER1909</strain>
    </source>
</reference>
<evidence type="ECO:0000313" key="1">
    <source>
        <dbReference type="EMBL" id="KAI6087551.1"/>
    </source>
</evidence>
<accession>A0ACC0D4G3</accession>
<evidence type="ECO:0000313" key="2">
    <source>
        <dbReference type="Proteomes" id="UP001497680"/>
    </source>
</evidence>
<dbReference type="EMBL" id="MU394307">
    <property type="protein sequence ID" value="KAI6087551.1"/>
    <property type="molecule type" value="Genomic_DNA"/>
</dbReference>